<protein>
    <recommendedName>
        <fullName evidence="4">Outer membrane lipoprotein BamD-like domain-containing protein</fullName>
    </recommendedName>
</protein>
<dbReference type="Pfam" id="PF13181">
    <property type="entry name" value="TPR_8"/>
    <property type="match status" value="3"/>
</dbReference>
<dbReference type="Pfam" id="PF13432">
    <property type="entry name" value="TPR_16"/>
    <property type="match status" value="2"/>
</dbReference>
<keyword evidence="3" id="KW-1185">Reference proteome</keyword>
<dbReference type="AlphaFoldDB" id="A0A2W1MZV9"/>
<proteinExistence type="predicted"/>
<dbReference type="InterPro" id="IPR019734">
    <property type="entry name" value="TPR_rpt"/>
</dbReference>
<feature type="repeat" description="TPR" evidence="1">
    <location>
        <begin position="281"/>
        <end position="314"/>
    </location>
</feature>
<feature type="repeat" description="TPR" evidence="1">
    <location>
        <begin position="545"/>
        <end position="578"/>
    </location>
</feature>
<dbReference type="Gene3D" id="1.25.40.10">
    <property type="entry name" value="Tetratricopeptide repeat domain"/>
    <property type="match status" value="7"/>
</dbReference>
<comment type="caution">
    <text evidence="2">The sequence shown here is derived from an EMBL/GenBank/DDBJ whole genome shotgun (WGS) entry which is preliminary data.</text>
</comment>
<dbReference type="InterPro" id="IPR011990">
    <property type="entry name" value="TPR-like_helical_dom_sf"/>
</dbReference>
<dbReference type="OrthoDB" id="9814448at2"/>
<name>A0A2W1MZV9_9FLAO</name>
<evidence type="ECO:0008006" key="4">
    <source>
        <dbReference type="Google" id="ProtNLM"/>
    </source>
</evidence>
<keyword evidence="1" id="KW-0802">TPR repeat</keyword>
<dbReference type="PROSITE" id="PS50005">
    <property type="entry name" value="TPR"/>
    <property type="match status" value="3"/>
</dbReference>
<gene>
    <name evidence="2" type="ORF">DNU06_09390</name>
</gene>
<dbReference type="Proteomes" id="UP000249248">
    <property type="component" value="Unassembled WGS sequence"/>
</dbReference>
<sequence length="1026" mass="119432">MQKLLITISFVFLFLGQAVYGQVTEKHHSKYAQFYLAEALYEKEKYSAAQAEYKAFMQTIVDVNDPFYVKSKYYYARCALSLYHPNAEKLLIEFISNYPETVYKHNIYLELGRHYYQRKRYGETIAWFTKIEPLDISEALRPEYNFKLGYSYFTENELKQARNLFYEIIHIESAYQSPALYYYAHIAYLEKNYQVALESFNVLKNNPSFEKTVPYYISQIYYLQGKYEEVITYAPYASQNNDEKQNLEMLKVIGNAYYKLGKFDEAVPFLEKYNNKSATTRDEDYQLGFAYYKSGNYEYAIPMFDKVTDANDELSQIAYYHIAECYLKQEAYVSSRDAFELAARMNFDKEIEEDALYNYALLSYKIDYNPFNEAVEAMNLYLNKYPNSKHKQEMYQYLINVYSTMKNYSAAIEFMDKIANKNIQIKSAYQMMAYNYGVELFQSKVYQKAIDNFKLVAKYSIDNKITAQSLYWIAESYYKMAQYSDAIAAYRKFLEAPGGYALPMHNAAYYNIGYAYYMQEDFENAIQAFRTFTLDSNEKDKVKLTDANLRIGDAFFKKSNDEEAIKYYQKAVDLKGGQMDYARFQMGKSYGFQQDYDSKAAIMLDIVQNSPSSTFAVPALYEVAESYRLMDDNHNNQAIQYYNQVINDYPKHTLVKDAVFQIGILDFKNKRYQAAEKRFLTVLRGYQDEVKQKEALGRLKDVYSALSQPEKYLALVDEFGISFDETEKDELFFTSAYDLYQDSSWTKSIAAFQKYLTQFPRANHELESYYLMAKASLKLDRKDEAEFAYKKVIEKGNNRFTEEAALFVSEKAYEEKKYEKAVEYYLVLLSATTFAQNKLMADIGLMRSYTFLEDFEAAKPHAQKVMLDENALDFVKTEANYVISKAYIAQNDYTNAKVYLDYVVANSNAEIAAESQFYLATGLHLAEDYKDSELAVRKLIKNNGGYKYWVARALVLQAKNSIGLNDLVQAEYTLNSIINGYTIKDDGVIAEANEVMQVLIALKNKEKDIDNNSQNTIEINGGGNHD</sequence>
<accession>A0A2W1MZV9</accession>
<dbReference type="RefSeq" id="WP_111063004.1">
    <property type="nucleotide sequence ID" value="NZ_JBHUCU010000032.1"/>
</dbReference>
<organism evidence="2 3">
    <name type="scientific">Putridiphycobacter roseus</name>
    <dbReference type="NCBI Taxonomy" id="2219161"/>
    <lineage>
        <taxon>Bacteria</taxon>
        <taxon>Pseudomonadati</taxon>
        <taxon>Bacteroidota</taxon>
        <taxon>Flavobacteriia</taxon>
        <taxon>Flavobacteriales</taxon>
        <taxon>Crocinitomicaceae</taxon>
        <taxon>Putridiphycobacter</taxon>
    </lineage>
</organism>
<evidence type="ECO:0000313" key="2">
    <source>
        <dbReference type="EMBL" id="PZE16954.1"/>
    </source>
</evidence>
<evidence type="ECO:0000313" key="3">
    <source>
        <dbReference type="Proteomes" id="UP000249248"/>
    </source>
</evidence>
<dbReference type="EMBL" id="QKSB01000005">
    <property type="protein sequence ID" value="PZE16954.1"/>
    <property type="molecule type" value="Genomic_DNA"/>
</dbReference>
<dbReference type="Pfam" id="PF13174">
    <property type="entry name" value="TPR_6"/>
    <property type="match status" value="2"/>
</dbReference>
<dbReference type="PANTHER" id="PTHR12558:SF13">
    <property type="entry name" value="CELL DIVISION CYCLE PROTEIN 27 HOMOLOG"/>
    <property type="match status" value="1"/>
</dbReference>
<dbReference type="SMART" id="SM00028">
    <property type="entry name" value="TPR"/>
    <property type="match status" value="11"/>
</dbReference>
<feature type="repeat" description="TPR" evidence="1">
    <location>
        <begin position="506"/>
        <end position="538"/>
    </location>
</feature>
<evidence type="ECO:0000256" key="1">
    <source>
        <dbReference type="PROSITE-ProRule" id="PRU00339"/>
    </source>
</evidence>
<dbReference type="SUPFAM" id="SSF48452">
    <property type="entry name" value="TPR-like"/>
    <property type="match status" value="4"/>
</dbReference>
<dbReference type="PANTHER" id="PTHR12558">
    <property type="entry name" value="CELL DIVISION CYCLE 16,23,27"/>
    <property type="match status" value="1"/>
</dbReference>
<reference evidence="2 3" key="1">
    <citation type="submission" date="2018-06" db="EMBL/GenBank/DDBJ databases">
        <title>The draft genome sequence of Crocinitomix sp. SM1701.</title>
        <authorList>
            <person name="Zhang X."/>
        </authorList>
    </citation>
    <scope>NUCLEOTIDE SEQUENCE [LARGE SCALE GENOMIC DNA]</scope>
    <source>
        <strain evidence="2 3">SM1701</strain>
    </source>
</reference>